<feature type="non-terminal residue" evidence="1">
    <location>
        <position position="1"/>
    </location>
</feature>
<organism evidence="1">
    <name type="scientific">Spongospora subterranea</name>
    <dbReference type="NCBI Taxonomy" id="70186"/>
    <lineage>
        <taxon>Eukaryota</taxon>
        <taxon>Sar</taxon>
        <taxon>Rhizaria</taxon>
        <taxon>Endomyxa</taxon>
        <taxon>Phytomyxea</taxon>
        <taxon>Plasmodiophorida</taxon>
        <taxon>Plasmodiophoridae</taxon>
        <taxon>Spongospora</taxon>
    </lineage>
</organism>
<dbReference type="AlphaFoldDB" id="A0A0H5RFL7"/>
<name>A0A0H5RFL7_9EUKA</name>
<reference evidence="1" key="1">
    <citation type="submission" date="2015-04" db="EMBL/GenBank/DDBJ databases">
        <title>The genome sequence of the plant pathogenic Rhizarian Plasmodiophora brassicae reveals insights in its biotrophic life cycle and the origin of chitin synthesis.</title>
        <authorList>
            <person name="Schwelm A."/>
            <person name="Fogelqvist J."/>
            <person name="Knaust A."/>
            <person name="Julke S."/>
            <person name="Lilja T."/>
            <person name="Dhandapani V."/>
            <person name="Bonilla-Rosso G."/>
            <person name="Karlsson M."/>
            <person name="Shevchenko A."/>
            <person name="Choi S.R."/>
            <person name="Kim H.G."/>
            <person name="Park J.Y."/>
            <person name="Lim Y.P."/>
            <person name="Ludwig-Muller J."/>
            <person name="Dixelius C."/>
        </authorList>
    </citation>
    <scope>NUCLEOTIDE SEQUENCE</scope>
    <source>
        <tissue evidence="1">Potato root galls</tissue>
    </source>
</reference>
<evidence type="ECO:0000313" key="1">
    <source>
        <dbReference type="EMBL" id="CRZ12808.1"/>
    </source>
</evidence>
<sequence>QISAVLNPNLKLIYAKEFTRGLYELLGIGEEEKPDLENAKSSLFSNTEALFNYYQQLIIDNEKLNISKSKEIDFIDNLVEKLLGRNKISELDSYVSQHGESTDISILQRLKDRSKFSRVIAKMA</sequence>
<dbReference type="EMBL" id="HACM01012366">
    <property type="protein sequence ID" value="CRZ12808.1"/>
    <property type="molecule type" value="Transcribed_RNA"/>
</dbReference>
<feature type="non-terminal residue" evidence="1">
    <location>
        <position position="124"/>
    </location>
</feature>
<proteinExistence type="predicted"/>
<protein>
    <submittedName>
        <fullName evidence="1">Uncharacterized protein</fullName>
    </submittedName>
</protein>
<accession>A0A0H5RFL7</accession>